<feature type="non-terminal residue" evidence="1">
    <location>
        <position position="55"/>
    </location>
</feature>
<keyword evidence="2" id="KW-1185">Reference proteome</keyword>
<name>A0ACA9MG41_9GLOM</name>
<dbReference type="EMBL" id="CAJVPM010012520">
    <property type="protein sequence ID" value="CAG8588854.1"/>
    <property type="molecule type" value="Genomic_DNA"/>
</dbReference>
<gene>
    <name evidence="1" type="ORF">SCALOS_LOCUS6501</name>
</gene>
<protein>
    <submittedName>
        <fullName evidence="1">2149_t:CDS:1</fullName>
    </submittedName>
</protein>
<sequence>MNQITFLKKDTNSYQISIHAALNFLKKQKNSSTASLSVRRIAFNYRVAEQTLYDA</sequence>
<dbReference type="Proteomes" id="UP000789860">
    <property type="component" value="Unassembled WGS sequence"/>
</dbReference>
<accession>A0ACA9MG41</accession>
<proteinExistence type="predicted"/>
<reference evidence="1" key="1">
    <citation type="submission" date="2021-06" db="EMBL/GenBank/DDBJ databases">
        <authorList>
            <person name="Kallberg Y."/>
            <person name="Tangrot J."/>
            <person name="Rosling A."/>
        </authorList>
    </citation>
    <scope>NUCLEOTIDE SEQUENCE</scope>
    <source>
        <strain evidence="1">AU212A</strain>
    </source>
</reference>
<organism evidence="1 2">
    <name type="scientific">Scutellospora calospora</name>
    <dbReference type="NCBI Taxonomy" id="85575"/>
    <lineage>
        <taxon>Eukaryota</taxon>
        <taxon>Fungi</taxon>
        <taxon>Fungi incertae sedis</taxon>
        <taxon>Mucoromycota</taxon>
        <taxon>Glomeromycotina</taxon>
        <taxon>Glomeromycetes</taxon>
        <taxon>Diversisporales</taxon>
        <taxon>Gigasporaceae</taxon>
        <taxon>Scutellospora</taxon>
    </lineage>
</organism>
<evidence type="ECO:0000313" key="1">
    <source>
        <dbReference type="EMBL" id="CAG8588854.1"/>
    </source>
</evidence>
<evidence type="ECO:0000313" key="2">
    <source>
        <dbReference type="Proteomes" id="UP000789860"/>
    </source>
</evidence>
<comment type="caution">
    <text evidence="1">The sequence shown here is derived from an EMBL/GenBank/DDBJ whole genome shotgun (WGS) entry which is preliminary data.</text>
</comment>